<evidence type="ECO:0000259" key="10">
    <source>
        <dbReference type="PROSITE" id="PS50887"/>
    </source>
</evidence>
<dbReference type="Pfam" id="PF02743">
    <property type="entry name" value="dCache_1"/>
    <property type="match status" value="1"/>
</dbReference>
<comment type="catalytic activity">
    <reaction evidence="9">
        <text>2 GTP = 3',3'-c-di-GMP + 2 diphosphate</text>
        <dbReference type="Rhea" id="RHEA:24898"/>
        <dbReference type="ChEBI" id="CHEBI:33019"/>
        <dbReference type="ChEBI" id="CHEBI:37565"/>
        <dbReference type="ChEBI" id="CHEBI:58805"/>
        <dbReference type="EC" id="2.7.7.65"/>
    </reaction>
</comment>
<evidence type="ECO:0000313" key="11">
    <source>
        <dbReference type="EMBL" id="SBW82400.1"/>
    </source>
</evidence>
<evidence type="ECO:0000313" key="12">
    <source>
        <dbReference type="Proteomes" id="UP000245431"/>
    </source>
</evidence>
<evidence type="ECO:0000256" key="9">
    <source>
        <dbReference type="ARBA" id="ARBA00034247"/>
    </source>
</evidence>
<dbReference type="NCBIfam" id="TIGR00254">
    <property type="entry name" value="GGDEF"/>
    <property type="match status" value="1"/>
</dbReference>
<dbReference type="AlphaFoldDB" id="A0A1D3K235"/>
<dbReference type="CDD" id="cd18773">
    <property type="entry name" value="PDC1_HK_sensor"/>
    <property type="match status" value="1"/>
</dbReference>
<dbReference type="InterPro" id="IPR043128">
    <property type="entry name" value="Rev_trsase/Diguanyl_cyclase"/>
</dbReference>
<comment type="subcellular location">
    <subcellularLocation>
        <location evidence="2">Cell inner membrane</location>
    </subcellularLocation>
    <subcellularLocation>
        <location evidence="3">Cell membrane</location>
        <topology evidence="3">Multi-pass membrane protein</topology>
    </subcellularLocation>
</comment>
<organism evidence="11 12">
    <name type="scientific">Pseudomonas veronii 1YdBTEX2</name>
    <dbReference type="NCBI Taxonomy" id="1295141"/>
    <lineage>
        <taxon>Bacteria</taxon>
        <taxon>Pseudomonadati</taxon>
        <taxon>Pseudomonadota</taxon>
        <taxon>Gammaproteobacteria</taxon>
        <taxon>Pseudomonadales</taxon>
        <taxon>Pseudomonadaceae</taxon>
        <taxon>Pseudomonas</taxon>
    </lineage>
</organism>
<dbReference type="SUPFAM" id="SSF55073">
    <property type="entry name" value="Nucleotide cyclase"/>
    <property type="match status" value="1"/>
</dbReference>
<protein>
    <recommendedName>
        <fullName evidence="4">diguanylate cyclase</fullName>
        <ecNumber evidence="4">2.7.7.65</ecNumber>
    </recommendedName>
</protein>
<dbReference type="PANTHER" id="PTHR45138:SF9">
    <property type="entry name" value="DIGUANYLATE CYCLASE DGCM-RELATED"/>
    <property type="match status" value="1"/>
</dbReference>
<reference evidence="12" key="1">
    <citation type="submission" date="2016-07" db="EMBL/GenBank/DDBJ databases">
        <authorList>
            <person name="Florea S."/>
            <person name="Webb J.S."/>
            <person name="Jaromczyk J."/>
            <person name="Schardl C.L."/>
        </authorList>
    </citation>
    <scope>NUCLEOTIDE SEQUENCE [LARGE SCALE GENOMIC DNA]</scope>
    <source>
        <strain evidence="12">1YdBTEX2</strain>
    </source>
</reference>
<evidence type="ECO:0000256" key="1">
    <source>
        <dbReference type="ARBA" id="ARBA00001946"/>
    </source>
</evidence>
<dbReference type="GO" id="GO:1902201">
    <property type="term" value="P:negative regulation of bacterial-type flagellum-dependent cell motility"/>
    <property type="evidence" value="ECO:0007669"/>
    <property type="project" value="TreeGrafter"/>
</dbReference>
<dbReference type="RefSeq" id="WP_017848496.1">
    <property type="nucleotide sequence ID" value="NZ_AOUH01000030.1"/>
</dbReference>
<evidence type="ECO:0000256" key="6">
    <source>
        <dbReference type="ARBA" id="ARBA00022692"/>
    </source>
</evidence>
<dbReference type="GO" id="GO:0052621">
    <property type="term" value="F:diguanylate cyclase activity"/>
    <property type="evidence" value="ECO:0007669"/>
    <property type="project" value="UniProtKB-EC"/>
</dbReference>
<feature type="domain" description="GGDEF" evidence="10">
    <location>
        <begin position="389"/>
        <end position="519"/>
    </location>
</feature>
<dbReference type="Proteomes" id="UP000245431">
    <property type="component" value="Chromosome PVE_r1"/>
</dbReference>
<dbReference type="FunFam" id="3.30.70.270:FF:000001">
    <property type="entry name" value="Diguanylate cyclase domain protein"/>
    <property type="match status" value="1"/>
</dbReference>
<dbReference type="InterPro" id="IPR000160">
    <property type="entry name" value="GGDEF_dom"/>
</dbReference>
<sequence>MTTRPKPKLNLRILILIFVMLSAIATLANSFWVTFTIQKQELIENALEVNKAYASRIARSVEQVLNSDLDKLKYSSFVIGKAFGDKQNLTEEVQRLFGQDASFNSVLIADAAGTIIASAPENLHLDGRTLQHREPLSLRVPIISNAFKSMAGNLVVFVSHPIFDAKGEYLGLIGGSVRLEQRNTLQALMDTNVRKDGAHVYLVDSARRVLYHSDPEHIGTVAGKGLIDDAALSHDGGTLQAIDADGVQMLAGFARVPISGWGVISQQPLDNIQAILRHTMAKVAQGIAPLALFGIVLIWWLGARISVPLSRLADCAKRLDSPDSYERISAIPTRYFESWQIRRALLLGATLLQEKIGKLNQQAQTDALTGLANRRAMQDVLLRWQDAYKAFAVVSMDIDHFKRVNDTFGHGVGDETLRAIARLMQQNSRSNDLPCRVGGEEFVLLLPNSSLQVATDVAERLRASIDAANIETVGHITVSMGVALWHPGGDSISAVLERADQLLYQAKQSGRNRVVAEQARWEAVAIGSSL</sequence>
<name>A0A1D3K235_PSEVE</name>
<evidence type="ECO:0000256" key="4">
    <source>
        <dbReference type="ARBA" id="ARBA00012528"/>
    </source>
</evidence>
<dbReference type="CDD" id="cd01949">
    <property type="entry name" value="GGDEF"/>
    <property type="match status" value="1"/>
</dbReference>
<dbReference type="Gene3D" id="3.30.70.270">
    <property type="match status" value="1"/>
</dbReference>
<evidence type="ECO:0000256" key="8">
    <source>
        <dbReference type="ARBA" id="ARBA00023136"/>
    </source>
</evidence>
<keyword evidence="7" id="KW-1133">Transmembrane helix</keyword>
<dbReference type="PANTHER" id="PTHR45138">
    <property type="entry name" value="REGULATORY COMPONENTS OF SENSORY TRANSDUCTION SYSTEM"/>
    <property type="match status" value="1"/>
</dbReference>
<dbReference type="EMBL" id="LT599583">
    <property type="protein sequence ID" value="SBW82400.1"/>
    <property type="molecule type" value="Genomic_DNA"/>
</dbReference>
<dbReference type="InterPro" id="IPR029787">
    <property type="entry name" value="Nucleotide_cyclase"/>
</dbReference>
<dbReference type="Pfam" id="PF00990">
    <property type="entry name" value="GGDEF"/>
    <property type="match status" value="1"/>
</dbReference>
<dbReference type="GO" id="GO:0043709">
    <property type="term" value="P:cell adhesion involved in single-species biofilm formation"/>
    <property type="evidence" value="ECO:0007669"/>
    <property type="project" value="TreeGrafter"/>
</dbReference>
<dbReference type="CDD" id="cd18774">
    <property type="entry name" value="PDC2_HK_sensor"/>
    <property type="match status" value="1"/>
</dbReference>
<gene>
    <name evidence="11" type="ORF">PVE_R1G4517</name>
</gene>
<dbReference type="PROSITE" id="PS50887">
    <property type="entry name" value="GGDEF"/>
    <property type="match status" value="1"/>
</dbReference>
<keyword evidence="5" id="KW-1003">Cell membrane</keyword>
<dbReference type="InterPro" id="IPR033479">
    <property type="entry name" value="dCache_1"/>
</dbReference>
<dbReference type="GO" id="GO:0005886">
    <property type="term" value="C:plasma membrane"/>
    <property type="evidence" value="ECO:0007669"/>
    <property type="project" value="UniProtKB-SubCell"/>
</dbReference>
<evidence type="ECO:0000256" key="5">
    <source>
        <dbReference type="ARBA" id="ARBA00022475"/>
    </source>
</evidence>
<evidence type="ECO:0000256" key="3">
    <source>
        <dbReference type="ARBA" id="ARBA00004651"/>
    </source>
</evidence>
<dbReference type="SMART" id="SM00267">
    <property type="entry name" value="GGDEF"/>
    <property type="match status" value="1"/>
</dbReference>
<comment type="cofactor">
    <cofactor evidence="1">
        <name>Mg(2+)</name>
        <dbReference type="ChEBI" id="CHEBI:18420"/>
    </cofactor>
</comment>
<proteinExistence type="predicted"/>
<accession>A0A1D3K235</accession>
<evidence type="ECO:0000256" key="2">
    <source>
        <dbReference type="ARBA" id="ARBA00004533"/>
    </source>
</evidence>
<evidence type="ECO:0000256" key="7">
    <source>
        <dbReference type="ARBA" id="ARBA00022989"/>
    </source>
</evidence>
<dbReference type="Gene3D" id="3.30.450.20">
    <property type="entry name" value="PAS domain"/>
    <property type="match status" value="1"/>
</dbReference>
<keyword evidence="6" id="KW-0812">Transmembrane</keyword>
<keyword evidence="8" id="KW-0472">Membrane</keyword>
<dbReference type="EC" id="2.7.7.65" evidence="4"/>
<dbReference type="InterPro" id="IPR050469">
    <property type="entry name" value="Diguanylate_Cyclase"/>
</dbReference>